<keyword evidence="2" id="KW-0315">Glutamine amidotransferase</keyword>
<proteinExistence type="predicted"/>
<evidence type="ECO:0000313" key="2">
    <source>
        <dbReference type="EMBL" id="KUG20983.1"/>
    </source>
</evidence>
<name>A0A0W8FJF5_9ZZZZ</name>
<evidence type="ECO:0000259" key="1">
    <source>
        <dbReference type="PROSITE" id="PS51278"/>
    </source>
</evidence>
<dbReference type="Gene3D" id="3.60.20.10">
    <property type="entry name" value="Glutamine Phosphoribosylpyrophosphate, subunit 1, domain 1"/>
    <property type="match status" value="1"/>
</dbReference>
<sequence>MDGSGITSGLSMMDERGSGEGAGYAGYGIYPEYRDCYALHVFFDDIEEKKGILDKMLEKRGSILHEEEIPTREQPNLKKIHTPWRYFFKPDAGMTSGDSSEDDVVASIVMEVNAARNGSLIVSSGKNMGVFKAAGRAREVADFYGIEEYEAYTWLGHNLYTTNNPGWWGGAHPFNLLDRSIVLNGGITSGGTNRRYVESFGYRCTMDNDTEVIAYLIDLLVRKHGLTEDLAIRALAPPFWDDIDRMPQKERELNRAIRLTYGSAMMNGPIAIVAANHDGMIGCCDRIKLRPLVVGEHGDRLCISSEEAAIRAMDPDIDRTYMAGTDAPVIGRFFA</sequence>
<accession>A0A0W8FJF5</accession>
<reference evidence="2" key="1">
    <citation type="journal article" date="2015" name="Proc. Natl. Acad. Sci. U.S.A.">
        <title>Networks of energetic and metabolic interactions define dynamics in microbial communities.</title>
        <authorList>
            <person name="Embree M."/>
            <person name="Liu J.K."/>
            <person name="Al-Bassam M.M."/>
            <person name="Zengler K."/>
        </authorList>
    </citation>
    <scope>NUCLEOTIDE SEQUENCE</scope>
</reference>
<comment type="caution">
    <text evidence="2">The sequence shown here is derived from an EMBL/GenBank/DDBJ whole genome shotgun (WGS) entry which is preliminary data.</text>
</comment>
<dbReference type="InterPro" id="IPR029055">
    <property type="entry name" value="Ntn_hydrolases_N"/>
</dbReference>
<dbReference type="AlphaFoldDB" id="A0A0W8FJF5"/>
<organism evidence="2">
    <name type="scientific">hydrocarbon metagenome</name>
    <dbReference type="NCBI Taxonomy" id="938273"/>
    <lineage>
        <taxon>unclassified sequences</taxon>
        <taxon>metagenomes</taxon>
        <taxon>ecological metagenomes</taxon>
    </lineage>
</organism>
<dbReference type="EMBL" id="LNQE01001119">
    <property type="protein sequence ID" value="KUG20983.1"/>
    <property type="molecule type" value="Genomic_DNA"/>
</dbReference>
<feature type="domain" description="Glutamine amidotransferase type-2" evidence="1">
    <location>
        <begin position="1"/>
        <end position="335"/>
    </location>
</feature>
<dbReference type="InterPro" id="IPR017932">
    <property type="entry name" value="GATase_2_dom"/>
</dbReference>
<dbReference type="SUPFAM" id="SSF56235">
    <property type="entry name" value="N-terminal nucleophile aminohydrolases (Ntn hydrolases)"/>
    <property type="match status" value="1"/>
</dbReference>
<dbReference type="CDD" id="cd01907">
    <property type="entry name" value="GlxB"/>
    <property type="match status" value="1"/>
</dbReference>
<dbReference type="GO" id="GO:0016740">
    <property type="term" value="F:transferase activity"/>
    <property type="evidence" value="ECO:0007669"/>
    <property type="project" value="UniProtKB-KW"/>
</dbReference>
<gene>
    <name evidence="2" type="ORF">ASZ90_009273</name>
</gene>
<protein>
    <submittedName>
        <fullName evidence="2">Glutamine amidotransferase, class-ii</fullName>
    </submittedName>
</protein>
<dbReference type="PROSITE" id="PS51278">
    <property type="entry name" value="GATASE_TYPE_2"/>
    <property type="match status" value="1"/>
</dbReference>
<keyword evidence="2" id="KW-0808">Transferase</keyword>